<dbReference type="GO" id="GO:0051989">
    <property type="term" value="F:coproporphyrinogen dehydrogenase activity"/>
    <property type="evidence" value="ECO:0007669"/>
    <property type="project" value="UniProtKB-EC"/>
</dbReference>
<dbReference type="InterPro" id="IPR004558">
    <property type="entry name" value="Coprogen_oxidase_HemN"/>
</dbReference>
<keyword evidence="8 15" id="KW-0479">Metal-binding</keyword>
<evidence type="ECO:0000256" key="9">
    <source>
        <dbReference type="ARBA" id="ARBA00023002"/>
    </source>
</evidence>
<keyword evidence="18" id="KW-1185">Reference proteome</keyword>
<comment type="subunit">
    <text evidence="4">Monomer.</text>
</comment>
<comment type="pathway">
    <text evidence="2 15">Porphyrin-containing compound metabolism; protoporphyrin-IX biosynthesis; protoporphyrinogen-IX from coproporphyrinogen-III (AdoMet route): step 1/1.</text>
</comment>
<dbReference type="PANTHER" id="PTHR13932:SF6">
    <property type="entry name" value="OXYGEN-INDEPENDENT COPROPORPHYRINOGEN III OXIDASE"/>
    <property type="match status" value="1"/>
</dbReference>
<evidence type="ECO:0000256" key="2">
    <source>
        <dbReference type="ARBA" id="ARBA00004785"/>
    </source>
</evidence>
<dbReference type="NCBIfam" id="TIGR00538">
    <property type="entry name" value="hemN"/>
    <property type="match status" value="1"/>
</dbReference>
<dbReference type="InterPro" id="IPR010723">
    <property type="entry name" value="HemN_C"/>
</dbReference>
<organism evidence="17 18">
    <name type="scientific">Phenylobacterium terrae</name>
    <dbReference type="NCBI Taxonomy" id="2665495"/>
    <lineage>
        <taxon>Bacteria</taxon>
        <taxon>Pseudomonadati</taxon>
        <taxon>Pseudomonadota</taxon>
        <taxon>Alphaproteobacteria</taxon>
        <taxon>Caulobacterales</taxon>
        <taxon>Caulobacteraceae</taxon>
        <taxon>Phenylobacterium</taxon>
    </lineage>
</organism>
<dbReference type="SFLD" id="SFLDS00029">
    <property type="entry name" value="Radical_SAM"/>
    <property type="match status" value="1"/>
</dbReference>
<evidence type="ECO:0000256" key="5">
    <source>
        <dbReference type="ARBA" id="ARBA00022485"/>
    </source>
</evidence>
<dbReference type="PROSITE" id="PS51918">
    <property type="entry name" value="RADICAL_SAM"/>
    <property type="match status" value="1"/>
</dbReference>
<dbReference type="SMART" id="SM00729">
    <property type="entry name" value="Elp3"/>
    <property type="match status" value="1"/>
</dbReference>
<dbReference type="Pfam" id="PF06969">
    <property type="entry name" value="HemN_C"/>
    <property type="match status" value="1"/>
</dbReference>
<dbReference type="InterPro" id="IPR034505">
    <property type="entry name" value="Coproporphyrinogen-III_oxidase"/>
</dbReference>
<keyword evidence="10 15" id="KW-0408">Iron</keyword>
<dbReference type="PANTHER" id="PTHR13932">
    <property type="entry name" value="COPROPORPHYRINIGEN III OXIDASE"/>
    <property type="match status" value="1"/>
</dbReference>
<keyword evidence="5 15" id="KW-0004">4Fe-4S</keyword>
<dbReference type="Pfam" id="PF04055">
    <property type="entry name" value="Radical_SAM"/>
    <property type="match status" value="1"/>
</dbReference>
<dbReference type="RefSeq" id="WP_377281113.1">
    <property type="nucleotide sequence ID" value="NZ_JBHRSI010000003.1"/>
</dbReference>
<dbReference type="Gene3D" id="3.80.30.20">
    <property type="entry name" value="tm_1862 like domain"/>
    <property type="match status" value="1"/>
</dbReference>
<evidence type="ECO:0000256" key="7">
    <source>
        <dbReference type="ARBA" id="ARBA00022691"/>
    </source>
</evidence>
<evidence type="ECO:0000256" key="12">
    <source>
        <dbReference type="ARBA" id="ARBA00023244"/>
    </source>
</evidence>
<dbReference type="Gene3D" id="1.10.10.920">
    <property type="match status" value="1"/>
</dbReference>
<evidence type="ECO:0000259" key="16">
    <source>
        <dbReference type="PROSITE" id="PS51918"/>
    </source>
</evidence>
<evidence type="ECO:0000256" key="1">
    <source>
        <dbReference type="ARBA" id="ARBA00004496"/>
    </source>
</evidence>
<evidence type="ECO:0000313" key="17">
    <source>
        <dbReference type="EMBL" id="MFD1782056.1"/>
    </source>
</evidence>
<dbReference type="PIRSF" id="PIRSF000167">
    <property type="entry name" value="HemN"/>
    <property type="match status" value="1"/>
</dbReference>
<dbReference type="InterPro" id="IPR007197">
    <property type="entry name" value="rSAM"/>
</dbReference>
<comment type="function">
    <text evidence="13">Involved in the heme biosynthesis. Catalyzes the anaerobic oxidative decarboxylation of propionate groups of rings A and B of coproporphyrinogen III to yield the vinyl groups in protoporphyrinogen IX.</text>
</comment>
<dbReference type="Proteomes" id="UP001597237">
    <property type="component" value="Unassembled WGS sequence"/>
</dbReference>
<dbReference type="InterPro" id="IPR006638">
    <property type="entry name" value="Elp3/MiaA/NifB-like_rSAM"/>
</dbReference>
<sequence length="464" mass="51183">MPATDLLTPVRPTPRPTPELIARYDGRAPRYTSYPTAVQFTPDVQEETYRGWLKALPADEAVSLYVHVPFCSRLCWYCGCNTRAVNRHEPIGEYVRYLLREIAMLEGALPGPLRASGLHFGGGTPNMLAIEELDAIVAELRRVFGFEEGAEIAAELDPASLTRDWVLAAGRNGLNRASLGVQTLDPQVQEAVNRRESYEEIAVCVAALREIRVRSLNLDLMYGLPYQTTQNVLATVDRILTFKPERLALFGYAHVPWMKSHQQLIEEQALPGPAERLDQSESAAERLQAEGYVRIGIDHFALPTDELAIAHAERRLRRNFQGYTTDSARTLLGVGVSAIGSLPQGFVQNIAQEVGWRAAVDQGRLPIARGAPVTDEDRFRGEIIERMMCDFAVDLAAICARHGRKVAELAPAVDKLAPFEADGLVAIDGGKIAITDKGRILVRSVSACFDAYFAPEAVRHSKAL</sequence>
<keyword evidence="12 15" id="KW-0627">Porphyrin biosynthesis</keyword>
<evidence type="ECO:0000256" key="4">
    <source>
        <dbReference type="ARBA" id="ARBA00011245"/>
    </source>
</evidence>
<dbReference type="InterPro" id="IPR058240">
    <property type="entry name" value="rSAM_sf"/>
</dbReference>
<comment type="similarity">
    <text evidence="3 15">Belongs to the anaerobic coproporphyrinogen-III oxidase family.</text>
</comment>
<dbReference type="EC" id="1.3.98.3" evidence="15"/>
<evidence type="ECO:0000256" key="15">
    <source>
        <dbReference type="PIRNR" id="PIRNR000167"/>
    </source>
</evidence>
<accession>A0ABW4MWB8</accession>
<gene>
    <name evidence="17" type="primary">hemN</name>
    <name evidence="17" type="ORF">ACFSC0_01525</name>
</gene>
<dbReference type="SFLD" id="SFLDG01065">
    <property type="entry name" value="anaerobic_coproporphyrinogen-I"/>
    <property type="match status" value="1"/>
</dbReference>
<comment type="cofactor">
    <cofactor evidence="15">
        <name>[4Fe-4S] cluster</name>
        <dbReference type="ChEBI" id="CHEBI:49883"/>
    </cofactor>
    <text evidence="15">Binds 1 [4Fe-4S] cluster. The cluster is coordinated with 3 cysteines and an exchangeable S-adenosyl-L-methionine.</text>
</comment>
<evidence type="ECO:0000256" key="6">
    <source>
        <dbReference type="ARBA" id="ARBA00022490"/>
    </source>
</evidence>
<proteinExistence type="inferred from homology"/>
<dbReference type="SUPFAM" id="SSF102114">
    <property type="entry name" value="Radical SAM enzymes"/>
    <property type="match status" value="1"/>
</dbReference>
<keyword evidence="7 15" id="KW-0949">S-adenosyl-L-methionine</keyword>
<evidence type="ECO:0000256" key="10">
    <source>
        <dbReference type="ARBA" id="ARBA00023004"/>
    </source>
</evidence>
<comment type="catalytic activity">
    <reaction evidence="14 15">
        <text>coproporphyrinogen III + 2 S-adenosyl-L-methionine = protoporphyrinogen IX + 2 5'-deoxyadenosine + 2 L-methionine + 2 CO2</text>
        <dbReference type="Rhea" id="RHEA:15425"/>
        <dbReference type="ChEBI" id="CHEBI:16526"/>
        <dbReference type="ChEBI" id="CHEBI:17319"/>
        <dbReference type="ChEBI" id="CHEBI:57307"/>
        <dbReference type="ChEBI" id="CHEBI:57309"/>
        <dbReference type="ChEBI" id="CHEBI:57844"/>
        <dbReference type="ChEBI" id="CHEBI:59789"/>
        <dbReference type="EC" id="1.3.98.3"/>
    </reaction>
</comment>
<reference evidence="18" key="1">
    <citation type="journal article" date="2019" name="Int. J. Syst. Evol. Microbiol.">
        <title>The Global Catalogue of Microorganisms (GCM) 10K type strain sequencing project: providing services to taxonomists for standard genome sequencing and annotation.</title>
        <authorList>
            <consortium name="The Broad Institute Genomics Platform"/>
            <consortium name="The Broad Institute Genome Sequencing Center for Infectious Disease"/>
            <person name="Wu L."/>
            <person name="Ma J."/>
        </authorList>
    </citation>
    <scope>NUCLEOTIDE SEQUENCE [LARGE SCALE GENOMIC DNA]</scope>
    <source>
        <strain evidence="18">DFY28</strain>
    </source>
</reference>
<name>A0ABW4MWB8_9CAUL</name>
<evidence type="ECO:0000256" key="8">
    <source>
        <dbReference type="ARBA" id="ARBA00022723"/>
    </source>
</evidence>
<keyword evidence="6 15" id="KW-0963">Cytoplasm</keyword>
<protein>
    <recommendedName>
        <fullName evidence="15">Coproporphyrinogen-III oxidase</fullName>
        <ecNumber evidence="15">1.3.98.3</ecNumber>
    </recommendedName>
</protein>
<evidence type="ECO:0000256" key="14">
    <source>
        <dbReference type="ARBA" id="ARBA00048321"/>
    </source>
</evidence>
<dbReference type="CDD" id="cd01335">
    <property type="entry name" value="Radical_SAM"/>
    <property type="match status" value="1"/>
</dbReference>
<evidence type="ECO:0000256" key="11">
    <source>
        <dbReference type="ARBA" id="ARBA00023014"/>
    </source>
</evidence>
<comment type="subcellular location">
    <subcellularLocation>
        <location evidence="1 15">Cytoplasm</location>
    </subcellularLocation>
</comment>
<dbReference type="InterPro" id="IPR023404">
    <property type="entry name" value="rSAM_horseshoe"/>
</dbReference>
<keyword evidence="11 15" id="KW-0411">Iron-sulfur</keyword>
<dbReference type="EMBL" id="JBHUEY010000001">
    <property type="protein sequence ID" value="MFD1782056.1"/>
    <property type="molecule type" value="Genomic_DNA"/>
</dbReference>
<keyword evidence="9 15" id="KW-0560">Oxidoreductase</keyword>
<evidence type="ECO:0000313" key="18">
    <source>
        <dbReference type="Proteomes" id="UP001597237"/>
    </source>
</evidence>
<evidence type="ECO:0000256" key="13">
    <source>
        <dbReference type="ARBA" id="ARBA00024295"/>
    </source>
</evidence>
<comment type="caution">
    <text evidence="17">The sequence shown here is derived from an EMBL/GenBank/DDBJ whole genome shotgun (WGS) entry which is preliminary data.</text>
</comment>
<feature type="domain" description="Radical SAM core" evidence="16">
    <location>
        <begin position="56"/>
        <end position="290"/>
    </location>
</feature>
<evidence type="ECO:0000256" key="3">
    <source>
        <dbReference type="ARBA" id="ARBA00005493"/>
    </source>
</evidence>